<dbReference type="PANTHER" id="PTHR24056:SF546">
    <property type="entry name" value="CYCLIN-DEPENDENT KINASE 12"/>
    <property type="match status" value="1"/>
</dbReference>
<reference evidence="13 14" key="1">
    <citation type="journal article" date="2019" name="Sci. Rep.">
        <title>Comparative genomics of chytrid fungi reveal insights into the obligate biotrophic and pathogenic lifestyle of Synchytrium endobioticum.</title>
        <authorList>
            <person name="van de Vossenberg B.T.L.H."/>
            <person name="Warris S."/>
            <person name="Nguyen H.D.T."/>
            <person name="van Gent-Pelzer M.P.E."/>
            <person name="Joly D.L."/>
            <person name="van de Geest H.C."/>
            <person name="Bonants P.J.M."/>
            <person name="Smith D.S."/>
            <person name="Levesque C.A."/>
            <person name="van der Lee T.A.J."/>
        </authorList>
    </citation>
    <scope>NUCLEOTIDE SEQUENCE [LARGE SCALE GENOMIC DNA]</scope>
    <source>
        <strain evidence="13 14">LEV6574</strain>
    </source>
</reference>
<feature type="compositionally biased region" description="Basic and acidic residues" evidence="11">
    <location>
        <begin position="1"/>
        <end position="27"/>
    </location>
</feature>
<proteinExistence type="inferred from homology"/>
<feature type="region of interest" description="Disordered" evidence="11">
    <location>
        <begin position="1013"/>
        <end position="1033"/>
    </location>
</feature>
<feature type="region of interest" description="Disordered" evidence="11">
    <location>
        <begin position="1045"/>
        <end position="1317"/>
    </location>
</feature>
<evidence type="ECO:0000256" key="1">
    <source>
        <dbReference type="ARBA" id="ARBA00006485"/>
    </source>
</evidence>
<evidence type="ECO:0000256" key="10">
    <source>
        <dbReference type="PROSITE-ProRule" id="PRU10141"/>
    </source>
</evidence>
<dbReference type="PROSITE" id="PS00107">
    <property type="entry name" value="PROTEIN_KINASE_ATP"/>
    <property type="match status" value="1"/>
</dbReference>
<evidence type="ECO:0000256" key="2">
    <source>
        <dbReference type="ARBA" id="ARBA00022527"/>
    </source>
</evidence>
<dbReference type="VEuPathDB" id="FungiDB:SeMB42_g05404"/>
<evidence type="ECO:0000256" key="8">
    <source>
        <dbReference type="ARBA" id="ARBA00048367"/>
    </source>
</evidence>
<evidence type="ECO:0000256" key="3">
    <source>
        <dbReference type="ARBA" id="ARBA00022679"/>
    </source>
</evidence>
<feature type="compositionally biased region" description="Low complexity" evidence="11">
    <location>
        <begin position="1116"/>
        <end position="1132"/>
    </location>
</feature>
<dbReference type="InterPro" id="IPR008271">
    <property type="entry name" value="Ser/Thr_kinase_AS"/>
</dbReference>
<dbReference type="GO" id="GO:0004693">
    <property type="term" value="F:cyclin-dependent protein serine/threonine kinase activity"/>
    <property type="evidence" value="ECO:0007669"/>
    <property type="project" value="UniProtKB-EC"/>
</dbReference>
<organism evidence="13 14">
    <name type="scientific">Synchytrium endobioticum</name>
    <dbReference type="NCBI Taxonomy" id="286115"/>
    <lineage>
        <taxon>Eukaryota</taxon>
        <taxon>Fungi</taxon>
        <taxon>Fungi incertae sedis</taxon>
        <taxon>Chytridiomycota</taxon>
        <taxon>Chytridiomycota incertae sedis</taxon>
        <taxon>Chytridiomycetes</taxon>
        <taxon>Synchytriales</taxon>
        <taxon>Synchytriaceae</taxon>
        <taxon>Synchytrium</taxon>
    </lineage>
</organism>
<evidence type="ECO:0000256" key="5">
    <source>
        <dbReference type="ARBA" id="ARBA00022777"/>
    </source>
</evidence>
<dbReference type="CDD" id="cd07840">
    <property type="entry name" value="STKc_CDK9_like"/>
    <property type="match status" value="1"/>
</dbReference>
<evidence type="ECO:0000256" key="4">
    <source>
        <dbReference type="ARBA" id="ARBA00022741"/>
    </source>
</evidence>
<feature type="compositionally biased region" description="Low complexity" evidence="11">
    <location>
        <begin position="69"/>
        <end position="85"/>
    </location>
</feature>
<comment type="catalytic activity">
    <reaction evidence="9">
        <text>[DNA-directed RNA polymerase] + ATP = phospho-[DNA-directed RNA polymerase] + ADP + H(+)</text>
        <dbReference type="Rhea" id="RHEA:10216"/>
        <dbReference type="Rhea" id="RHEA-COMP:11321"/>
        <dbReference type="Rhea" id="RHEA-COMP:11322"/>
        <dbReference type="ChEBI" id="CHEBI:15378"/>
        <dbReference type="ChEBI" id="CHEBI:30616"/>
        <dbReference type="ChEBI" id="CHEBI:43176"/>
        <dbReference type="ChEBI" id="CHEBI:68546"/>
        <dbReference type="ChEBI" id="CHEBI:456216"/>
        <dbReference type="EC" id="2.7.11.23"/>
    </reaction>
</comment>
<sequence>MDGDPRRKWHREASSRARGAHHYDHHTSPQHAPAPNTFNSNRPSPSVGLPPSLLPPASSPAATANDWPSPSNTTDNRSRNSSSGSHPYREGGRNRGGNSTRWHNSSSRGGYYNYGRGPAFYDPPPHQQHWGPPQTYHQAHHATLLPPHYTAPYNNDNAYYYDDQGGMPPPPPHYHSGPTPQMNEWSPAPLHSPLQIGAGGSVTSNPWSGGGLDGHIPHYQQSNSPAQSSCEEKTMTAPSLLPAYPSVSAKIDDDTGDDMDISPLVSSSTVAPPPVPTASTSSTTDSPNNKPLAIVNTSSNTSSKGSPSRGGFKSKVSISFTKESPLAKASLSGGNSPSDDGKSPRVTTKPKAPVSAWKITAQSILENEKQHAHASNVDVGSRSAVSAAVKMGSYQERGTDDDQDDSSHKRTTTAICSAGLATAATSFSVEDVWGAGGAVDNGVSRSDARSHMYDDTGSGAINFRTSPSSTLPTPTYPSPAVRPVEVTFPRYLGSKHQTRNNPWDKASNDDAASYNPLPPQAPLSHGGSWESLPATQVPSSSMSAIPLSIFPPSPNKSPWHNPIIPDRGNGNSVRNENHNSAIDDLDEPSRLTFIPVTMSLNHYERLNQVGEGTYGKVYKARDRRNSSLVALKKVRIEPDKDGFPITGIREIKILTTLRHPNIVKLKEIVSSKDRIDLVFEYMDHDLTGLFANSQFKPSPSHIKCLMRQMFEGLSFLHNKRVMHRDLKGSNLLIDRSGNMKIADFGLARYLTRVLPQKGHLREMDYTNRVITLWYRPPELLMGATKYGPEVDMWSAGVIFLEFFLRKTVFPGDTEITQLESIIKLCGSPDNRSWPECQQLPWYDMMLKGKPHHSTRLHQYKDVTTKATFDLIQSLLQLNPKKRLTAEEALSHAYFQEEPLACHPRELEAILPTEDWHEWESKKRKEALREERGRRAAAATTSSILDQSAPDEPEPPPASKSEGSLKADNSLPSRAAVITMENGKPTSITTTASQAASTKAAEAFRERMAARLGITNNSNSSNANATNVTSTSGSVVQVDGNCVATSAGKKKASGDPVRPASDAANVGGSKKEIPKNLKKSVGKSKASAEKSRGDGKTLGTSDDLADNSQMGRSKARTSQLLSNSSNNSKLTLKFGKSSRPSTPTDAPHDTPAPINSNADANQPKSVKIKSARKPTSGYDIHENNVFDDPEGGDVGIVSGTTDGTKAILYQIGELKPKKRRRRSRKDVSDDEEEKVNDDDDGCHDGDEIAAATPKKAKIISNNKRRSTNTSSHDKKSASNIGSSSKVAKDHDSSTTRTKKRRRRVKDTYLPPPFPPEHSGLTSTELMAMMDLDPPPYQASPLEEVLTDGELEAAAALEAIRQPGNKLMPFERGNAVIAKLVGSDHLSSVAT</sequence>
<dbReference type="InterPro" id="IPR000719">
    <property type="entry name" value="Prot_kinase_dom"/>
</dbReference>
<dbReference type="PROSITE" id="PS00108">
    <property type="entry name" value="PROTEIN_KINASE_ST"/>
    <property type="match status" value="1"/>
</dbReference>
<dbReference type="Proteomes" id="UP000320475">
    <property type="component" value="Unassembled WGS sequence"/>
</dbReference>
<comment type="caution">
    <text evidence="13">The sequence shown here is derived from an EMBL/GenBank/DDBJ whole genome shotgun (WGS) entry which is preliminary data.</text>
</comment>
<gene>
    <name evidence="13" type="ORF">SeLEV6574_g04185</name>
</gene>
<keyword evidence="2" id="KW-0723">Serine/threonine-protein kinase</keyword>
<feature type="region of interest" description="Disordered" evidence="11">
    <location>
        <begin position="199"/>
        <end position="314"/>
    </location>
</feature>
<evidence type="ECO:0000256" key="9">
    <source>
        <dbReference type="ARBA" id="ARBA00049280"/>
    </source>
</evidence>
<feature type="region of interest" description="Disordered" evidence="11">
    <location>
        <begin position="162"/>
        <end position="186"/>
    </location>
</feature>
<comment type="catalytic activity">
    <reaction evidence="7">
        <text>L-threonyl-[protein] + ATP = O-phospho-L-threonyl-[protein] + ADP + H(+)</text>
        <dbReference type="Rhea" id="RHEA:46608"/>
        <dbReference type="Rhea" id="RHEA-COMP:11060"/>
        <dbReference type="Rhea" id="RHEA-COMP:11605"/>
        <dbReference type="ChEBI" id="CHEBI:15378"/>
        <dbReference type="ChEBI" id="CHEBI:30013"/>
        <dbReference type="ChEBI" id="CHEBI:30616"/>
        <dbReference type="ChEBI" id="CHEBI:61977"/>
        <dbReference type="ChEBI" id="CHEBI:456216"/>
        <dbReference type="EC" id="2.7.11.22"/>
    </reaction>
</comment>
<dbReference type="Gene3D" id="1.10.510.10">
    <property type="entry name" value="Transferase(Phosphotransferase) domain 1"/>
    <property type="match status" value="1"/>
</dbReference>
<feature type="compositionally biased region" description="Acidic residues" evidence="11">
    <location>
        <begin position="1227"/>
        <end position="1240"/>
    </location>
</feature>
<dbReference type="PROSITE" id="PS50011">
    <property type="entry name" value="PROTEIN_KINASE_DOM"/>
    <property type="match status" value="1"/>
</dbReference>
<name>A0A507D0W4_9FUNG</name>
<evidence type="ECO:0000256" key="7">
    <source>
        <dbReference type="ARBA" id="ARBA00047811"/>
    </source>
</evidence>
<feature type="compositionally biased region" description="Polar residues" evidence="11">
    <location>
        <begin position="219"/>
        <end position="229"/>
    </location>
</feature>
<evidence type="ECO:0000259" key="12">
    <source>
        <dbReference type="PROSITE" id="PS50011"/>
    </source>
</evidence>
<dbReference type="InterPro" id="IPR050108">
    <property type="entry name" value="CDK"/>
</dbReference>
<dbReference type="PANTHER" id="PTHR24056">
    <property type="entry name" value="CELL DIVISION PROTEIN KINASE"/>
    <property type="match status" value="1"/>
</dbReference>
<dbReference type="SMART" id="SM00220">
    <property type="entry name" value="S_TKc"/>
    <property type="match status" value="1"/>
</dbReference>
<dbReference type="Gene3D" id="3.30.200.20">
    <property type="entry name" value="Phosphorylase Kinase, domain 1"/>
    <property type="match status" value="1"/>
</dbReference>
<dbReference type="InterPro" id="IPR011009">
    <property type="entry name" value="Kinase-like_dom_sf"/>
</dbReference>
<dbReference type="InterPro" id="IPR017441">
    <property type="entry name" value="Protein_kinase_ATP_BS"/>
</dbReference>
<feature type="domain" description="Protein kinase" evidence="12">
    <location>
        <begin position="603"/>
        <end position="894"/>
    </location>
</feature>
<feature type="region of interest" description="Disordered" evidence="11">
    <location>
        <begin position="458"/>
        <end position="537"/>
    </location>
</feature>
<keyword evidence="5" id="KW-0418">Kinase</keyword>
<feature type="region of interest" description="Disordered" evidence="11">
    <location>
        <begin position="327"/>
        <end position="354"/>
    </location>
</feature>
<dbReference type="GO" id="GO:0030332">
    <property type="term" value="F:cyclin binding"/>
    <property type="evidence" value="ECO:0007669"/>
    <property type="project" value="TreeGrafter"/>
</dbReference>
<evidence type="ECO:0000256" key="6">
    <source>
        <dbReference type="ARBA" id="ARBA00022840"/>
    </source>
</evidence>
<evidence type="ECO:0000313" key="13">
    <source>
        <dbReference type="EMBL" id="TPX44951.1"/>
    </source>
</evidence>
<dbReference type="Pfam" id="PF00069">
    <property type="entry name" value="Pkinase"/>
    <property type="match status" value="1"/>
</dbReference>
<accession>A0A507D0W4</accession>
<dbReference type="FunFam" id="3.30.200.20:FF:000375">
    <property type="entry name" value="Cell division related protein kinase 2"/>
    <property type="match status" value="1"/>
</dbReference>
<feature type="compositionally biased region" description="Low complexity" evidence="11">
    <location>
        <begin position="104"/>
        <end position="117"/>
    </location>
</feature>
<comment type="similarity">
    <text evidence="1">Belongs to the protein kinase superfamily. CMGC Ser/Thr protein kinase family. CDC2/CDKX subfamily.</text>
</comment>
<dbReference type="GO" id="GO:0032968">
    <property type="term" value="P:positive regulation of transcription elongation by RNA polymerase II"/>
    <property type="evidence" value="ECO:0007669"/>
    <property type="project" value="TreeGrafter"/>
</dbReference>
<feature type="compositionally biased region" description="Low complexity" evidence="11">
    <location>
        <begin position="277"/>
        <end position="287"/>
    </location>
</feature>
<feature type="compositionally biased region" description="Low complexity" evidence="11">
    <location>
        <begin position="1139"/>
        <end position="1152"/>
    </location>
</feature>
<keyword evidence="4 10" id="KW-0547">Nucleotide-binding</keyword>
<feature type="compositionally biased region" description="Low complexity" evidence="11">
    <location>
        <begin position="1014"/>
        <end position="1033"/>
    </location>
</feature>
<feature type="compositionally biased region" description="Basic residues" evidence="11">
    <location>
        <begin position="1253"/>
        <end position="1265"/>
    </location>
</feature>
<evidence type="ECO:0000256" key="11">
    <source>
        <dbReference type="SAM" id="MobiDB-lite"/>
    </source>
</evidence>
<dbReference type="SUPFAM" id="SSF56112">
    <property type="entry name" value="Protein kinase-like (PK-like)"/>
    <property type="match status" value="1"/>
</dbReference>
<evidence type="ECO:0000313" key="14">
    <source>
        <dbReference type="Proteomes" id="UP000320475"/>
    </source>
</evidence>
<feature type="compositionally biased region" description="Polar residues" evidence="11">
    <location>
        <begin position="1153"/>
        <end position="1163"/>
    </location>
</feature>
<feature type="compositionally biased region" description="Basic and acidic residues" evidence="11">
    <location>
        <begin position="1085"/>
        <end position="1094"/>
    </location>
</feature>
<feature type="region of interest" description="Disordered" evidence="11">
    <location>
        <begin position="1"/>
        <end position="138"/>
    </location>
</feature>
<dbReference type="GO" id="GO:0008353">
    <property type="term" value="F:RNA polymerase II CTD heptapeptide repeat kinase activity"/>
    <property type="evidence" value="ECO:0007669"/>
    <property type="project" value="UniProtKB-EC"/>
</dbReference>
<feature type="binding site" evidence="10">
    <location>
        <position position="632"/>
    </location>
    <ligand>
        <name>ATP</name>
        <dbReference type="ChEBI" id="CHEBI:30616"/>
    </ligand>
</feature>
<dbReference type="GO" id="GO:0008024">
    <property type="term" value="C:cyclin/CDK positive transcription elongation factor complex"/>
    <property type="evidence" value="ECO:0007669"/>
    <property type="project" value="TreeGrafter"/>
</dbReference>
<protein>
    <recommendedName>
        <fullName evidence="12">Protein kinase domain-containing protein</fullName>
    </recommendedName>
</protein>
<dbReference type="GO" id="GO:0005524">
    <property type="term" value="F:ATP binding"/>
    <property type="evidence" value="ECO:0007669"/>
    <property type="project" value="UniProtKB-UniRule"/>
</dbReference>
<keyword evidence="3" id="KW-0808">Transferase</keyword>
<keyword evidence="6 10" id="KW-0067">ATP-binding</keyword>
<dbReference type="OrthoDB" id="204883at2759"/>
<comment type="catalytic activity">
    <reaction evidence="8">
        <text>L-seryl-[protein] + ATP = O-phospho-L-seryl-[protein] + ADP + H(+)</text>
        <dbReference type="Rhea" id="RHEA:17989"/>
        <dbReference type="Rhea" id="RHEA-COMP:9863"/>
        <dbReference type="Rhea" id="RHEA-COMP:11604"/>
        <dbReference type="ChEBI" id="CHEBI:15378"/>
        <dbReference type="ChEBI" id="CHEBI:29999"/>
        <dbReference type="ChEBI" id="CHEBI:30616"/>
        <dbReference type="ChEBI" id="CHEBI:83421"/>
        <dbReference type="ChEBI" id="CHEBI:456216"/>
        <dbReference type="EC" id="2.7.11.22"/>
    </reaction>
</comment>
<dbReference type="EMBL" id="QEAM01000161">
    <property type="protein sequence ID" value="TPX44951.1"/>
    <property type="molecule type" value="Genomic_DNA"/>
</dbReference>
<dbReference type="FunFam" id="1.10.510.10:FF:000415">
    <property type="entry name" value="CMGC/CDK/CRK7 protein kinase, variant"/>
    <property type="match status" value="1"/>
</dbReference>
<feature type="region of interest" description="Disordered" evidence="11">
    <location>
        <begin position="926"/>
        <end position="969"/>
    </location>
</feature>